<gene>
    <name evidence="1" type="ORF">SAMN05421870_10891</name>
</gene>
<dbReference type="OrthoDB" id="9873363at2"/>
<evidence type="ECO:0008006" key="3">
    <source>
        <dbReference type="Google" id="ProtNLM"/>
    </source>
</evidence>
<name>A0A1H9UDP3_9ACTN</name>
<protein>
    <recommendedName>
        <fullName evidence="3">Thiocillin family RiPP</fullName>
    </recommendedName>
</protein>
<keyword evidence="2" id="KW-1185">Reference proteome</keyword>
<dbReference type="InterPro" id="IPR049803">
    <property type="entry name" value="RiPP_thiocil-like"/>
</dbReference>
<organism evidence="1 2">
    <name type="scientific">Streptomyces qinglanensis</name>
    <dbReference type="NCBI Taxonomy" id="943816"/>
    <lineage>
        <taxon>Bacteria</taxon>
        <taxon>Bacillati</taxon>
        <taxon>Actinomycetota</taxon>
        <taxon>Actinomycetes</taxon>
        <taxon>Kitasatosporales</taxon>
        <taxon>Streptomycetaceae</taxon>
        <taxon>Streptomyces</taxon>
    </lineage>
</organism>
<proteinExistence type="predicted"/>
<accession>A0A1H9UDP3</accession>
<sequence length="58" mass="5882">MDNTTSVELELWAEDLEMEALPESDSPFTTFGCAATAGCGSCPAACLGTAGCFSSNGN</sequence>
<dbReference type="RefSeq" id="WP_107437515.1">
    <property type="nucleotide sequence ID" value="NZ_CBDQZE010000037.1"/>
</dbReference>
<dbReference type="EMBL" id="FOGO01000008">
    <property type="protein sequence ID" value="SES07469.1"/>
    <property type="molecule type" value="Genomic_DNA"/>
</dbReference>
<evidence type="ECO:0000313" key="1">
    <source>
        <dbReference type="EMBL" id="SES07469.1"/>
    </source>
</evidence>
<dbReference type="AlphaFoldDB" id="A0A1H9UDP3"/>
<reference evidence="2" key="1">
    <citation type="submission" date="2016-10" db="EMBL/GenBank/DDBJ databases">
        <authorList>
            <person name="Varghese N."/>
            <person name="Submissions S."/>
        </authorList>
    </citation>
    <scope>NUCLEOTIDE SEQUENCE [LARGE SCALE GENOMIC DNA]</scope>
    <source>
        <strain evidence="2">CGMCC 4.6825</strain>
    </source>
</reference>
<evidence type="ECO:0000313" key="2">
    <source>
        <dbReference type="Proteomes" id="UP000182841"/>
    </source>
</evidence>
<dbReference type="Proteomes" id="UP000182841">
    <property type="component" value="Unassembled WGS sequence"/>
</dbReference>
<dbReference type="NCBIfam" id="NF033482">
    <property type="entry name" value="RiPP_thiocil"/>
    <property type="match status" value="1"/>
</dbReference>